<dbReference type="GO" id="GO:0006511">
    <property type="term" value="P:ubiquitin-dependent protein catabolic process"/>
    <property type="evidence" value="ECO:0007669"/>
    <property type="project" value="TreeGrafter"/>
</dbReference>
<organism evidence="11 12">
    <name type="scientific">Fasciolopsis buskii</name>
    <dbReference type="NCBI Taxonomy" id="27845"/>
    <lineage>
        <taxon>Eukaryota</taxon>
        <taxon>Metazoa</taxon>
        <taxon>Spiralia</taxon>
        <taxon>Lophotrochozoa</taxon>
        <taxon>Platyhelminthes</taxon>
        <taxon>Trematoda</taxon>
        <taxon>Digenea</taxon>
        <taxon>Plagiorchiida</taxon>
        <taxon>Echinostomata</taxon>
        <taxon>Echinostomatoidea</taxon>
        <taxon>Fasciolidae</taxon>
        <taxon>Fasciolopsis</taxon>
    </lineage>
</organism>
<comment type="subcellular location">
    <subcellularLocation>
        <location evidence="1">Nucleus</location>
    </subcellularLocation>
</comment>
<dbReference type="GO" id="GO:0005634">
    <property type="term" value="C:nucleus"/>
    <property type="evidence" value="ECO:0007669"/>
    <property type="project" value="UniProtKB-SubCell"/>
</dbReference>
<dbReference type="GO" id="GO:0006397">
    <property type="term" value="P:mRNA processing"/>
    <property type="evidence" value="ECO:0007669"/>
    <property type="project" value="InterPro"/>
</dbReference>
<evidence type="ECO:0000313" key="11">
    <source>
        <dbReference type="EMBL" id="KAA0187381.1"/>
    </source>
</evidence>
<evidence type="ECO:0000256" key="3">
    <source>
        <dbReference type="ARBA" id="ARBA00022771"/>
    </source>
</evidence>
<proteinExistence type="predicted"/>
<feature type="compositionally biased region" description="Basic residues" evidence="7">
    <location>
        <begin position="867"/>
        <end position="893"/>
    </location>
</feature>
<keyword evidence="2" id="KW-0479">Metal-binding</keyword>
<comment type="caution">
    <text evidence="11">The sequence shown here is derived from an EMBL/GenBank/DDBJ whole genome shotgun (WGS) entry which is preliminary data.</text>
</comment>
<feature type="domain" description="CCHC-type" evidence="9">
    <location>
        <begin position="105"/>
        <end position="119"/>
    </location>
</feature>
<evidence type="ECO:0000256" key="6">
    <source>
        <dbReference type="PROSITE-ProRule" id="PRU00047"/>
    </source>
</evidence>
<dbReference type="AlphaFoldDB" id="A0A8E0RNN0"/>
<dbReference type="OrthoDB" id="106784at2759"/>
<dbReference type="GO" id="GO:0003676">
    <property type="term" value="F:nucleic acid binding"/>
    <property type="evidence" value="ECO:0007669"/>
    <property type="project" value="InterPro"/>
</dbReference>
<feature type="compositionally biased region" description="Low complexity" evidence="7">
    <location>
        <begin position="714"/>
        <end position="724"/>
    </location>
</feature>
<evidence type="ECO:0000256" key="1">
    <source>
        <dbReference type="ARBA" id="ARBA00004123"/>
    </source>
</evidence>
<dbReference type="PANTHER" id="PTHR15439:SF0">
    <property type="entry name" value="CELL DIVISION CYCLE AND APOPTOSIS REGULATOR PROTEIN 1-RELATED"/>
    <property type="match status" value="1"/>
</dbReference>
<dbReference type="Gene3D" id="3.10.20.90">
    <property type="entry name" value="Phosphatidylinositol 3-kinase Catalytic Subunit, Chain A, domain 1"/>
    <property type="match status" value="1"/>
</dbReference>
<evidence type="ECO:0000256" key="2">
    <source>
        <dbReference type="ARBA" id="ARBA00022723"/>
    </source>
</evidence>
<reference evidence="11" key="1">
    <citation type="submission" date="2019-05" db="EMBL/GenBank/DDBJ databases">
        <title>Annotation for the trematode Fasciolopsis buski.</title>
        <authorList>
            <person name="Choi Y.-J."/>
        </authorList>
    </citation>
    <scope>NUCLEOTIDE SEQUENCE</scope>
    <source>
        <strain evidence="11">HT</strain>
        <tissue evidence="11">Whole worm</tissue>
    </source>
</reference>
<dbReference type="PROSITE" id="PS51282">
    <property type="entry name" value="DWNN"/>
    <property type="match status" value="1"/>
</dbReference>
<feature type="domain" description="RING-type" evidence="8">
    <location>
        <begin position="204"/>
        <end position="248"/>
    </location>
</feature>
<protein>
    <submittedName>
        <fullName evidence="11">E3 ubiquitin-protein ligase RBBP6</fullName>
    </submittedName>
</protein>
<accession>A0A8E0RNN0</accession>
<dbReference type="Proteomes" id="UP000728185">
    <property type="component" value="Unassembled WGS sequence"/>
</dbReference>
<dbReference type="SUPFAM" id="SSF57756">
    <property type="entry name" value="Retrovirus zinc finger-like domains"/>
    <property type="match status" value="1"/>
</dbReference>
<feature type="compositionally biased region" description="Polar residues" evidence="7">
    <location>
        <begin position="352"/>
        <end position="362"/>
    </location>
</feature>
<feature type="compositionally biased region" description="Polar residues" evidence="7">
    <location>
        <begin position="784"/>
        <end position="797"/>
    </location>
</feature>
<dbReference type="InterPro" id="IPR001841">
    <property type="entry name" value="Znf_RING"/>
</dbReference>
<feature type="compositionally biased region" description="Basic and acidic residues" evidence="7">
    <location>
        <begin position="339"/>
        <end position="351"/>
    </location>
</feature>
<feature type="compositionally biased region" description="Polar residues" evidence="7">
    <location>
        <begin position="326"/>
        <end position="338"/>
    </location>
</feature>
<feature type="region of interest" description="Disordered" evidence="7">
    <location>
        <begin position="687"/>
        <end position="821"/>
    </location>
</feature>
<keyword evidence="3 6" id="KW-0863">Zinc-finger</keyword>
<dbReference type="PROSITE" id="PS50089">
    <property type="entry name" value="ZF_RING_2"/>
    <property type="match status" value="1"/>
</dbReference>
<dbReference type="CDD" id="cd16620">
    <property type="entry name" value="vRING-HC-C4C4_RBBP6"/>
    <property type="match status" value="1"/>
</dbReference>
<evidence type="ECO:0000256" key="4">
    <source>
        <dbReference type="ARBA" id="ARBA00022833"/>
    </source>
</evidence>
<dbReference type="Gene3D" id="4.10.60.10">
    <property type="entry name" value="Zinc finger, CCHC-type"/>
    <property type="match status" value="1"/>
</dbReference>
<keyword evidence="5" id="KW-0539">Nucleus</keyword>
<keyword evidence="12" id="KW-1185">Reference proteome</keyword>
<dbReference type="InterPro" id="IPR013083">
    <property type="entry name" value="Znf_RING/FYVE/PHD"/>
</dbReference>
<feature type="region of interest" description="Disordered" evidence="7">
    <location>
        <begin position="588"/>
        <end position="614"/>
    </location>
</feature>
<keyword evidence="4" id="KW-0862">Zinc</keyword>
<dbReference type="PANTHER" id="PTHR15439">
    <property type="entry name" value="RETINOBLASTOMA-BINDING PROTEIN 6"/>
    <property type="match status" value="1"/>
</dbReference>
<evidence type="ECO:0000259" key="8">
    <source>
        <dbReference type="PROSITE" id="PS50089"/>
    </source>
</evidence>
<evidence type="ECO:0000313" key="12">
    <source>
        <dbReference type="Proteomes" id="UP000728185"/>
    </source>
</evidence>
<feature type="region of interest" description="Disordered" evidence="7">
    <location>
        <begin position="853"/>
        <end position="904"/>
    </location>
</feature>
<feature type="region of interest" description="Disordered" evidence="7">
    <location>
        <begin position="313"/>
        <end position="378"/>
    </location>
</feature>
<evidence type="ECO:0000256" key="7">
    <source>
        <dbReference type="SAM" id="MobiDB-lite"/>
    </source>
</evidence>
<dbReference type="SUPFAM" id="SSF57850">
    <property type="entry name" value="RING/U-box"/>
    <property type="match status" value="1"/>
</dbReference>
<name>A0A8E0RNN0_9TREM</name>
<feature type="domain" description="DWNN" evidence="10">
    <location>
        <begin position="5"/>
        <end position="76"/>
    </location>
</feature>
<dbReference type="SMART" id="SM01180">
    <property type="entry name" value="DWNN"/>
    <property type="match status" value="1"/>
</dbReference>
<feature type="compositionally biased region" description="Basic and acidic residues" evidence="7">
    <location>
        <begin position="726"/>
        <end position="738"/>
    </location>
</feature>
<dbReference type="InterPro" id="IPR033489">
    <property type="entry name" value="RBBP6"/>
</dbReference>
<dbReference type="GO" id="GO:0016567">
    <property type="term" value="P:protein ubiquitination"/>
    <property type="evidence" value="ECO:0007669"/>
    <property type="project" value="InterPro"/>
</dbReference>
<evidence type="ECO:0000259" key="9">
    <source>
        <dbReference type="PROSITE" id="PS50158"/>
    </source>
</evidence>
<feature type="compositionally biased region" description="Low complexity" evidence="7">
    <location>
        <begin position="751"/>
        <end position="763"/>
    </location>
</feature>
<evidence type="ECO:0000256" key="5">
    <source>
        <dbReference type="ARBA" id="ARBA00023242"/>
    </source>
</evidence>
<dbReference type="GO" id="GO:0008270">
    <property type="term" value="F:zinc ion binding"/>
    <property type="evidence" value="ECO:0007669"/>
    <property type="project" value="UniProtKB-KW"/>
</dbReference>
<dbReference type="InterPro" id="IPR014891">
    <property type="entry name" value="DWNN_domain"/>
</dbReference>
<dbReference type="InterPro" id="IPR001878">
    <property type="entry name" value="Znf_CCHC"/>
</dbReference>
<feature type="compositionally biased region" description="Basic residues" evidence="7">
    <location>
        <begin position="588"/>
        <end position="609"/>
    </location>
</feature>
<gene>
    <name evidence="11" type="ORF">FBUS_00656</name>
</gene>
<dbReference type="GO" id="GO:0061630">
    <property type="term" value="F:ubiquitin protein ligase activity"/>
    <property type="evidence" value="ECO:0007669"/>
    <property type="project" value="InterPro"/>
</dbReference>
<dbReference type="PROSITE" id="PS50158">
    <property type="entry name" value="ZF_CCHC"/>
    <property type="match status" value="1"/>
</dbReference>
<dbReference type="Pfam" id="PF08783">
    <property type="entry name" value="DWNN"/>
    <property type="match status" value="1"/>
</dbReference>
<dbReference type="Gene3D" id="3.30.40.10">
    <property type="entry name" value="Zinc/RING finger domain, C3HC4 (zinc finger)"/>
    <property type="match status" value="1"/>
</dbReference>
<dbReference type="InterPro" id="IPR036875">
    <property type="entry name" value="Znf_CCHC_sf"/>
</dbReference>
<evidence type="ECO:0000259" key="10">
    <source>
        <dbReference type="PROSITE" id="PS51282"/>
    </source>
</evidence>
<sequence length="904" mass="100991">MSSIVYFKFKASLKNDSIPFDGSAISVKDLKSAIRTKCCLYSSDFDLKLEDSNGKAYVKDDELIPKYTSIVVRRVPKLSTDVQKKKVHYAVKAKPYGVPPAAYVCHKCGLSGHWIHNCPGVRDKTGKMMDVKNVKRPTGIPQDFLLEVEAGTPGAYLGKSGRYMVPIKDAEAYALGKKDKRPFSIEENPPYVPSERTPPKQFICPLCNNMFRDAVLVSCCGTTYCNDCIMGHVFDAQILGSHKCPNCNAVLNDHESSVFENALVRSMIRDWLANETIVPEPDNNPVQRELFKTEDDEKSFVNNRRVLKPKQVLAAPPAQSKLAESLSENPVRNATQNKNLKDQEAVKKETHANCNDVSSENFVSNPPAPSVASPLDSENVNELPVADNASPVVTPNTCTDVVASAPCTTFVTAGRQSLLAVTSGLSSTQFPCISYSSSSAVVPTIIPSINGSTNNLLNAIYNMRVGNIQAPVVAPPAVVPVPFQSSLVGGADWAANAALAASGTQAAGIVDPLLPVNSSHTAFSIVSGQAIPSAMPTALPAPIQAIDGRKVLSKEEFYRLKVEMLNSTRRRRLDEFLLALHFLSHRREPARRHRHRSRSRSPGSSHRRLARPEVLSRRHRYERDDWDRRDRYRPPADYEAERSHRHHYESSVYYDSRRDGRRAGENRLRSEYSGDIPSEYDRYCQQDRRFVRSRHPKPSSIVRSSSRERPVYFSPRSGSLSPPRRTYRELHRFREPHGDSYQLSGPSVDRVPSVSPNAVSVVPQYDLSDPESNGSKGRTESHEIPTNVNEQGLSSVNRDTENKMRPDLPLAEWPSPTDERKNLPVERKLKVHENEPVDADTHIWVASNALEENGTESVNEAIILSDKKHKKHKKHKHSDPERKKRKLERKKKKQEQAEALNAAE</sequence>
<dbReference type="EMBL" id="LUCM01009151">
    <property type="protein sequence ID" value="KAA0187381.1"/>
    <property type="molecule type" value="Genomic_DNA"/>
</dbReference>